<proteinExistence type="predicted"/>
<feature type="transmembrane region" description="Helical" evidence="5">
    <location>
        <begin position="243"/>
        <end position="261"/>
    </location>
</feature>
<feature type="transmembrane region" description="Helical" evidence="5">
    <location>
        <begin position="154"/>
        <end position="179"/>
    </location>
</feature>
<keyword evidence="3 5" id="KW-1133">Transmembrane helix</keyword>
<protein>
    <recommendedName>
        <fullName evidence="8">Mitochondrial carrier domain-containing protein</fullName>
    </recommendedName>
</protein>
<comment type="subcellular location">
    <subcellularLocation>
        <location evidence="1">Membrane</location>
    </subcellularLocation>
</comment>
<evidence type="ECO:0000256" key="4">
    <source>
        <dbReference type="ARBA" id="ARBA00023136"/>
    </source>
</evidence>
<evidence type="ECO:0000256" key="5">
    <source>
        <dbReference type="SAM" id="Phobius"/>
    </source>
</evidence>
<dbReference type="AlphaFoldDB" id="A0A1Y2FF32"/>
<gene>
    <name evidence="6" type="ORF">BCR37DRAFT_316004</name>
</gene>
<evidence type="ECO:0000313" key="6">
    <source>
        <dbReference type="EMBL" id="ORY82570.1"/>
    </source>
</evidence>
<evidence type="ECO:0000313" key="7">
    <source>
        <dbReference type="Proteomes" id="UP000193685"/>
    </source>
</evidence>
<feature type="transmembrane region" description="Helical" evidence="5">
    <location>
        <begin position="113"/>
        <end position="134"/>
    </location>
</feature>
<keyword evidence="2 5" id="KW-0812">Transmembrane</keyword>
<dbReference type="SUPFAM" id="SSF103506">
    <property type="entry name" value="Mitochondrial carrier"/>
    <property type="match status" value="1"/>
</dbReference>
<feature type="transmembrane region" description="Helical" evidence="5">
    <location>
        <begin position="25"/>
        <end position="49"/>
    </location>
</feature>
<sequence length="328" mass="35115">MCVSLRCVATTFTNSADVMDGQGSAAYAAIGLGLAGTIASTIASTLSSVPVTYLQLINRAPARANAQIENASINEKELQTTSAQLVGPQDGLIKVMQNILKLEGGPKAFIKGLLPTVLGGLVAAGVTVLPLAVLEQNIFERHNTRRWLLLTSGIRLFLMLGIQSAVVTPFEILNVRLMLQSVTRTLKQEAKYLWLRLGYTEWFSSAVLGPTLLSNAICVVIGLVTQLATGMPSQVLRTGRTEVLAAIISTVAVHVLTYPVLRARNLAAATLRPLEEPVIPVATYGGLGDEIVRDEAWQGFVPVMQVLLFTKLPVLLLQLAQGMPSSTF</sequence>
<evidence type="ECO:0000256" key="1">
    <source>
        <dbReference type="ARBA" id="ARBA00004370"/>
    </source>
</evidence>
<keyword evidence="7" id="KW-1185">Reference proteome</keyword>
<reference evidence="6 7" key="1">
    <citation type="submission" date="2016-07" db="EMBL/GenBank/DDBJ databases">
        <title>Pervasive Adenine N6-methylation of Active Genes in Fungi.</title>
        <authorList>
            <consortium name="DOE Joint Genome Institute"/>
            <person name="Mondo S.J."/>
            <person name="Dannebaum R.O."/>
            <person name="Kuo R.C."/>
            <person name="Labutti K."/>
            <person name="Haridas S."/>
            <person name="Kuo A."/>
            <person name="Salamov A."/>
            <person name="Ahrendt S.R."/>
            <person name="Lipzen A."/>
            <person name="Sullivan W."/>
            <person name="Andreopoulos W.B."/>
            <person name="Clum A."/>
            <person name="Lindquist E."/>
            <person name="Daum C."/>
            <person name="Ramamoorthy G.K."/>
            <person name="Gryganskyi A."/>
            <person name="Culley D."/>
            <person name="Magnuson J.K."/>
            <person name="James T.Y."/>
            <person name="O'Malley M.A."/>
            <person name="Stajich J.E."/>
            <person name="Spatafora J.W."/>
            <person name="Visel A."/>
            <person name="Grigoriev I.V."/>
        </authorList>
    </citation>
    <scope>NUCLEOTIDE SEQUENCE [LARGE SCALE GENOMIC DNA]</scope>
    <source>
        <strain evidence="6 7">12-1054</strain>
    </source>
</reference>
<evidence type="ECO:0000256" key="2">
    <source>
        <dbReference type="ARBA" id="ARBA00022692"/>
    </source>
</evidence>
<dbReference type="GO" id="GO:0016020">
    <property type="term" value="C:membrane"/>
    <property type="evidence" value="ECO:0007669"/>
    <property type="project" value="UniProtKB-SubCell"/>
</dbReference>
<feature type="transmembrane region" description="Helical" evidence="5">
    <location>
        <begin position="199"/>
        <end position="223"/>
    </location>
</feature>
<evidence type="ECO:0008006" key="8">
    <source>
        <dbReference type="Google" id="ProtNLM"/>
    </source>
</evidence>
<dbReference type="EMBL" id="MCFI01000009">
    <property type="protein sequence ID" value="ORY82570.1"/>
    <property type="molecule type" value="Genomic_DNA"/>
</dbReference>
<accession>A0A1Y2FF32</accession>
<dbReference type="RefSeq" id="XP_040725441.1">
    <property type="nucleotide sequence ID" value="XM_040866955.1"/>
</dbReference>
<dbReference type="GeneID" id="63783554"/>
<keyword evidence="4 5" id="KW-0472">Membrane</keyword>
<name>A0A1Y2FF32_PROLT</name>
<dbReference type="Proteomes" id="UP000193685">
    <property type="component" value="Unassembled WGS sequence"/>
</dbReference>
<organism evidence="6 7">
    <name type="scientific">Protomyces lactucae-debilis</name>
    <dbReference type="NCBI Taxonomy" id="2754530"/>
    <lineage>
        <taxon>Eukaryota</taxon>
        <taxon>Fungi</taxon>
        <taxon>Dikarya</taxon>
        <taxon>Ascomycota</taxon>
        <taxon>Taphrinomycotina</taxon>
        <taxon>Taphrinomycetes</taxon>
        <taxon>Taphrinales</taxon>
        <taxon>Protomycetaceae</taxon>
        <taxon>Protomyces</taxon>
    </lineage>
</organism>
<dbReference type="Gene3D" id="1.50.40.10">
    <property type="entry name" value="Mitochondrial carrier domain"/>
    <property type="match status" value="1"/>
</dbReference>
<comment type="caution">
    <text evidence="6">The sequence shown here is derived from an EMBL/GenBank/DDBJ whole genome shotgun (WGS) entry which is preliminary data.</text>
</comment>
<evidence type="ECO:0000256" key="3">
    <source>
        <dbReference type="ARBA" id="ARBA00022989"/>
    </source>
</evidence>
<dbReference type="InterPro" id="IPR023395">
    <property type="entry name" value="MCP_dom_sf"/>
</dbReference>